<dbReference type="SMART" id="SM01126">
    <property type="entry name" value="DDE_Tnp_IS1595"/>
    <property type="match status" value="1"/>
</dbReference>
<dbReference type="EMBL" id="JABXBU010000003">
    <property type="protein sequence ID" value="KAF8792308.1"/>
    <property type="molecule type" value="Genomic_DNA"/>
</dbReference>
<name>A0A8T0FQ62_ARGBR</name>
<organism evidence="2 3">
    <name type="scientific">Argiope bruennichi</name>
    <name type="common">Wasp spider</name>
    <name type="synonym">Aranea bruennichi</name>
    <dbReference type="NCBI Taxonomy" id="94029"/>
    <lineage>
        <taxon>Eukaryota</taxon>
        <taxon>Metazoa</taxon>
        <taxon>Ecdysozoa</taxon>
        <taxon>Arthropoda</taxon>
        <taxon>Chelicerata</taxon>
        <taxon>Arachnida</taxon>
        <taxon>Araneae</taxon>
        <taxon>Araneomorphae</taxon>
        <taxon>Entelegynae</taxon>
        <taxon>Araneoidea</taxon>
        <taxon>Araneidae</taxon>
        <taxon>Argiope</taxon>
    </lineage>
</organism>
<evidence type="ECO:0000313" key="2">
    <source>
        <dbReference type="EMBL" id="KAF8792308.1"/>
    </source>
</evidence>
<proteinExistence type="predicted"/>
<dbReference type="AlphaFoldDB" id="A0A8T0FQ62"/>
<dbReference type="Proteomes" id="UP000807504">
    <property type="component" value="Unassembled WGS sequence"/>
</dbReference>
<sequence length="185" mass="20978">MGRESIVNDLNVSARTVTDWMNFCRGVCEDACLVFDGKIGGVGKIVEIDESKFGKRKFNRGKGVEGKWVFGVIVRYTNDCFFEVVPERTADVLLEIIKRRILPGNTIISDYWSSYKCLENEGFQHLKVNHSLTFEDLETGAHTNSIEGTWGAIKRYLHGTNHIGEPPQFEPQPDVFWGATQYQTP</sequence>
<evidence type="ECO:0000313" key="3">
    <source>
        <dbReference type="Proteomes" id="UP000807504"/>
    </source>
</evidence>
<evidence type="ECO:0000259" key="1">
    <source>
        <dbReference type="SMART" id="SM01126"/>
    </source>
</evidence>
<protein>
    <submittedName>
        <fullName evidence="2">Putative transposase-like protein like</fullName>
    </submittedName>
</protein>
<reference evidence="2" key="2">
    <citation type="submission" date="2020-06" db="EMBL/GenBank/DDBJ databases">
        <authorList>
            <person name="Sheffer M."/>
        </authorList>
    </citation>
    <scope>NUCLEOTIDE SEQUENCE</scope>
</reference>
<keyword evidence="3" id="KW-1185">Reference proteome</keyword>
<dbReference type="InterPro" id="IPR024445">
    <property type="entry name" value="Tnp_ISXO2-like"/>
</dbReference>
<dbReference type="PANTHER" id="PTHR47163:SF2">
    <property type="entry name" value="SI:DKEY-17M8.2"/>
    <property type="match status" value="1"/>
</dbReference>
<accession>A0A8T0FQ62</accession>
<dbReference type="Pfam" id="PF12762">
    <property type="entry name" value="DDE_Tnp_IS1595"/>
    <property type="match status" value="1"/>
</dbReference>
<gene>
    <name evidence="2" type="ORF">HNY73_003922</name>
</gene>
<comment type="caution">
    <text evidence="2">The sequence shown here is derived from an EMBL/GenBank/DDBJ whole genome shotgun (WGS) entry which is preliminary data.</text>
</comment>
<reference evidence="2" key="1">
    <citation type="journal article" date="2020" name="bioRxiv">
        <title>Chromosome-level reference genome of the European wasp spider Argiope bruennichi: a resource for studies on range expansion and evolutionary adaptation.</title>
        <authorList>
            <person name="Sheffer M.M."/>
            <person name="Hoppe A."/>
            <person name="Krehenwinkel H."/>
            <person name="Uhl G."/>
            <person name="Kuss A.W."/>
            <person name="Jensen L."/>
            <person name="Jensen C."/>
            <person name="Gillespie R.G."/>
            <person name="Hoff K.J."/>
            <person name="Prost S."/>
        </authorList>
    </citation>
    <scope>NUCLEOTIDE SEQUENCE</scope>
</reference>
<dbReference type="InterPro" id="IPR053164">
    <property type="entry name" value="IS1016-like_transposase"/>
</dbReference>
<dbReference type="PANTHER" id="PTHR47163">
    <property type="entry name" value="DDE_TNP_IS1595 DOMAIN-CONTAINING PROTEIN"/>
    <property type="match status" value="1"/>
</dbReference>
<feature type="domain" description="ISXO2-like transposase" evidence="1">
    <location>
        <begin position="38"/>
        <end position="161"/>
    </location>
</feature>